<reference evidence="6" key="1">
    <citation type="journal article" date="2014" name="PLoS ONE">
        <title>Transcriptome-Based Identification of ABC Transporters in the Western Tarnished Plant Bug Lygus hesperus.</title>
        <authorList>
            <person name="Hull J.J."/>
            <person name="Chaney K."/>
            <person name="Geib S.M."/>
            <person name="Fabrick J.A."/>
            <person name="Brent C.S."/>
            <person name="Walsh D."/>
            <person name="Lavine L.C."/>
        </authorList>
    </citation>
    <scope>NUCLEOTIDE SEQUENCE</scope>
</reference>
<dbReference type="GO" id="GO:0031902">
    <property type="term" value="C:late endosome membrane"/>
    <property type="evidence" value="ECO:0007669"/>
    <property type="project" value="UniProtKB-SubCell"/>
</dbReference>
<keyword evidence="3" id="KW-0653">Protein transport</keyword>
<dbReference type="GO" id="GO:0042144">
    <property type="term" value="P:vacuole fusion, non-autophagic"/>
    <property type="evidence" value="ECO:0007669"/>
    <property type="project" value="TreeGrafter"/>
</dbReference>
<proteinExistence type="inferred from homology"/>
<dbReference type="PIRSF" id="PIRSF007949">
    <property type="entry name" value="VPS16"/>
    <property type="match status" value="1"/>
</dbReference>
<reference evidence="6" key="2">
    <citation type="submission" date="2014-07" db="EMBL/GenBank/DDBJ databases">
        <authorList>
            <person name="Hull J."/>
        </authorList>
    </citation>
    <scope>NUCLEOTIDE SEQUENCE</scope>
</reference>
<comment type="subcellular location">
    <subcellularLocation>
        <location evidence="3">Late endosome membrane</location>
        <topology evidence="3">Peripheral membrane protein</topology>
        <orientation evidence="3">Cytoplasmic side</orientation>
    </subcellularLocation>
    <subcellularLocation>
        <location evidence="3">Lysosome membrane</location>
        <topology evidence="3">Peripheral membrane protein</topology>
        <orientation evidence="3">Cytoplasmic side</orientation>
    </subcellularLocation>
    <text evidence="3">Cytoplasmic, peripheral membrane protein associated with late endosomes/lysosomes.</text>
</comment>
<sequence length="830" mass="94711">MAILLTGEWTLFGKDEYFRKFEVYSMEWPPEISLDTLSLTSAPFGGLIAVVRDRKKVVKIQGGSKPVISIYNAAGVFISSFVWDSGHIIQMGWSSGCDLLCVREDGQVLIYDMFSNFRHKFGMGKEAQDIKVVDAKIFRTPNRTGIAVLTTANTIFLVNNVKEVLKVRKLPEAPGPGVNNSPSAWVVVCEDRSSRVLFAREKYIYCLSEGEAHATILPVNLGDDSCMVEDLAVSSNYEMLAILTNRGKLWIGSVDGIICRRICDVRFTSPQHTQMLWCGTDAVVINWGKSLDVFGLDEEYISYMFEDSVFCVQEIDCIRVISNHSMDLIQKVPQDVRDIFKYNSSSPGSNLLAASKQFQRKSHRANEYLLLVKANLFVAVMQCIDAAGHQFDVETQRILMKAAQFGKICLDDCSPENYVTMIRVLRCLNAIRHPKIGLPLTFNQLHTLTLQGLMELLMIRRHHFLALDLASFLKMPDSSKIQLHWACHKVQQSKEDVNKVAQEIKDKLGNTKNVSFRDIADEAFACGKHDLAIKLIEYEPRADLQIPLLLKLKEHFLALNKAIESGNTDLVYAVLDHTGKKIGEAEFQMAIRRYPLAQALYLKHCAHHNKDLLKDVYTQEDDHKSLAELSIKECLDPRNSSTKDALLVAAHESYKRAKLDVNAQLCDEQMKLFKYQRNLEDKLKTAFYGLSLHETVKKLLNVGEIKLADKLRTEYKVPDRRYWWLRIQVLGEQEEFVELEKFSKQKKNPIGFEPFVDVCLKKEKKIEAKKYLPKVRDELKVQYYTKLGMLEEAAQIAYDRRDLEALKILTPLCDPVLKEKVNLYIRTLAK</sequence>
<comment type="function">
    <text evidence="3">Plays a role in vesicle-mediated protein trafficking to lysosomal compartments including the endocytic membrane transport and autophagic pathways. Believed to act as a core component of the putative HOPS and CORVET endosomal tethering complexes.</text>
</comment>
<dbReference type="GO" id="GO:0003779">
    <property type="term" value="F:actin binding"/>
    <property type="evidence" value="ECO:0007669"/>
    <property type="project" value="TreeGrafter"/>
</dbReference>
<accession>A0A0A9X2X7</accession>
<dbReference type="GO" id="GO:0005765">
    <property type="term" value="C:lysosomal membrane"/>
    <property type="evidence" value="ECO:0007669"/>
    <property type="project" value="UniProtKB-SubCell"/>
</dbReference>
<feature type="domain" description="Vps16 N-terminal" evidence="5">
    <location>
        <begin position="6"/>
        <end position="419"/>
    </location>
</feature>
<dbReference type="InterPro" id="IPR036322">
    <property type="entry name" value="WD40_repeat_dom_sf"/>
</dbReference>
<dbReference type="GO" id="GO:0016197">
    <property type="term" value="P:endosomal transport"/>
    <property type="evidence" value="ECO:0007669"/>
    <property type="project" value="TreeGrafter"/>
</dbReference>
<dbReference type="GO" id="GO:0006886">
    <property type="term" value="P:intracellular protein transport"/>
    <property type="evidence" value="ECO:0007669"/>
    <property type="project" value="InterPro"/>
</dbReference>
<organism evidence="6">
    <name type="scientific">Lygus hesperus</name>
    <name type="common">Western plant bug</name>
    <dbReference type="NCBI Taxonomy" id="30085"/>
    <lineage>
        <taxon>Eukaryota</taxon>
        <taxon>Metazoa</taxon>
        <taxon>Ecdysozoa</taxon>
        <taxon>Arthropoda</taxon>
        <taxon>Hexapoda</taxon>
        <taxon>Insecta</taxon>
        <taxon>Pterygota</taxon>
        <taxon>Neoptera</taxon>
        <taxon>Paraneoptera</taxon>
        <taxon>Hemiptera</taxon>
        <taxon>Heteroptera</taxon>
        <taxon>Panheteroptera</taxon>
        <taxon>Cimicomorpha</taxon>
        <taxon>Miridae</taxon>
        <taxon>Mirini</taxon>
        <taxon>Lygus</taxon>
    </lineage>
</organism>
<evidence type="ECO:0000259" key="5">
    <source>
        <dbReference type="Pfam" id="PF04841"/>
    </source>
</evidence>
<dbReference type="PANTHER" id="PTHR12811:SF0">
    <property type="entry name" value="VACUOLAR PROTEIN SORTING-ASSOCIATED PROTEIN 16 HOMOLOG"/>
    <property type="match status" value="1"/>
</dbReference>
<dbReference type="InterPro" id="IPR016534">
    <property type="entry name" value="VPS16"/>
</dbReference>
<evidence type="ECO:0000256" key="3">
    <source>
        <dbReference type="PIRNR" id="PIRNR007949"/>
    </source>
</evidence>
<evidence type="ECO:0000256" key="1">
    <source>
        <dbReference type="ARBA" id="ARBA00009250"/>
    </source>
</evidence>
<evidence type="ECO:0000256" key="2">
    <source>
        <dbReference type="ARBA" id="ARBA00017947"/>
    </source>
</evidence>
<gene>
    <name evidence="6" type="ORF">CM83_61879</name>
</gene>
<keyword evidence="3" id="KW-0813">Transport</keyword>
<name>A0A0A9X2X7_LYGHE</name>
<dbReference type="InterPro" id="IPR006926">
    <property type="entry name" value="Vps16_N"/>
</dbReference>
<keyword evidence="3" id="KW-0472">Membrane</keyword>
<dbReference type="EMBL" id="GBHO01029250">
    <property type="protein sequence ID" value="JAG14354.1"/>
    <property type="molecule type" value="Transcribed_RNA"/>
</dbReference>
<dbReference type="Pfam" id="PF04840">
    <property type="entry name" value="Vps16_C"/>
    <property type="match status" value="1"/>
</dbReference>
<dbReference type="Gene3D" id="1.10.150.780">
    <property type="entry name" value="Vps16, C-terminal region"/>
    <property type="match status" value="1"/>
</dbReference>
<dbReference type="PANTHER" id="PTHR12811">
    <property type="entry name" value="VACUOLAR PROTEIN SORTING VPS16"/>
    <property type="match status" value="1"/>
</dbReference>
<protein>
    <recommendedName>
        <fullName evidence="2 3">Vacuolar protein sorting-associated protein 16 homolog</fullName>
    </recommendedName>
</protein>
<comment type="similarity">
    <text evidence="1 3">Belongs to the VPS16 family.</text>
</comment>
<dbReference type="GO" id="GO:0033263">
    <property type="term" value="C:CORVET complex"/>
    <property type="evidence" value="ECO:0007669"/>
    <property type="project" value="UniProtKB-UniRule"/>
</dbReference>
<dbReference type="InterPro" id="IPR006925">
    <property type="entry name" value="Vps16_C"/>
</dbReference>
<dbReference type="AlphaFoldDB" id="A0A0A9X2X7"/>
<evidence type="ECO:0000259" key="4">
    <source>
        <dbReference type="Pfam" id="PF04840"/>
    </source>
</evidence>
<keyword evidence="3" id="KW-0458">Lysosome</keyword>
<dbReference type="GO" id="GO:0030897">
    <property type="term" value="C:HOPS complex"/>
    <property type="evidence" value="ECO:0007669"/>
    <property type="project" value="UniProtKB-UniRule"/>
</dbReference>
<dbReference type="Pfam" id="PF04841">
    <property type="entry name" value="Vps16_N"/>
    <property type="match status" value="1"/>
</dbReference>
<dbReference type="InterPro" id="IPR038132">
    <property type="entry name" value="Vps16_C_sf"/>
</dbReference>
<keyword evidence="3" id="KW-0967">Endosome</keyword>
<dbReference type="SUPFAM" id="SSF50978">
    <property type="entry name" value="WD40 repeat-like"/>
    <property type="match status" value="1"/>
</dbReference>
<evidence type="ECO:0000313" key="6">
    <source>
        <dbReference type="EMBL" id="JAG14354.1"/>
    </source>
</evidence>
<feature type="domain" description="Vps16 C-terminal" evidence="4">
    <location>
        <begin position="514"/>
        <end position="821"/>
    </location>
</feature>